<dbReference type="Pfam" id="PF00392">
    <property type="entry name" value="GntR"/>
    <property type="match status" value="1"/>
</dbReference>
<dbReference type="InterPro" id="IPR000524">
    <property type="entry name" value="Tscrpt_reg_HTH_GntR"/>
</dbReference>
<evidence type="ECO:0000313" key="5">
    <source>
        <dbReference type="EMBL" id="RCK71236.1"/>
    </source>
</evidence>
<dbReference type="InterPro" id="IPR011711">
    <property type="entry name" value="GntR_C"/>
</dbReference>
<gene>
    <name evidence="5" type="ORF">DT076_01950</name>
</gene>
<dbReference type="Pfam" id="PF07729">
    <property type="entry name" value="FCD"/>
    <property type="match status" value="1"/>
</dbReference>
<evidence type="ECO:0000256" key="1">
    <source>
        <dbReference type="ARBA" id="ARBA00023015"/>
    </source>
</evidence>
<reference evidence="5 6" key="1">
    <citation type="submission" date="2018-07" db="EMBL/GenBank/DDBJ databases">
        <title>Desertimonas flava gen. nov. sp. nov.</title>
        <authorList>
            <person name="Liu S."/>
        </authorList>
    </citation>
    <scope>NUCLEOTIDE SEQUENCE [LARGE SCALE GENOMIC DNA]</scope>
    <source>
        <strain evidence="5 6">16Sb5-5</strain>
    </source>
</reference>
<dbReference type="GO" id="GO:0003677">
    <property type="term" value="F:DNA binding"/>
    <property type="evidence" value="ECO:0007669"/>
    <property type="project" value="UniProtKB-KW"/>
</dbReference>
<keyword evidence="2" id="KW-0238">DNA-binding</keyword>
<evidence type="ECO:0000256" key="3">
    <source>
        <dbReference type="ARBA" id="ARBA00023163"/>
    </source>
</evidence>
<dbReference type="SUPFAM" id="SSF46785">
    <property type="entry name" value="Winged helix' DNA-binding domain"/>
    <property type="match status" value="1"/>
</dbReference>
<accession>A0A367YZB4</accession>
<dbReference type="PRINTS" id="PR00035">
    <property type="entry name" value="HTHGNTR"/>
</dbReference>
<dbReference type="EMBL" id="QOUI01000001">
    <property type="protein sequence ID" value="RCK71236.1"/>
    <property type="molecule type" value="Genomic_DNA"/>
</dbReference>
<feature type="domain" description="HTH gntR-type" evidence="4">
    <location>
        <begin position="13"/>
        <end position="81"/>
    </location>
</feature>
<proteinExistence type="predicted"/>
<evidence type="ECO:0000256" key="2">
    <source>
        <dbReference type="ARBA" id="ARBA00023125"/>
    </source>
</evidence>
<dbReference type="CDD" id="cd07377">
    <property type="entry name" value="WHTH_GntR"/>
    <property type="match status" value="1"/>
</dbReference>
<organism evidence="5 6">
    <name type="scientific">Desertihabitans brevis</name>
    <dbReference type="NCBI Taxonomy" id="2268447"/>
    <lineage>
        <taxon>Bacteria</taxon>
        <taxon>Bacillati</taxon>
        <taxon>Actinomycetota</taxon>
        <taxon>Actinomycetes</taxon>
        <taxon>Propionibacteriales</taxon>
        <taxon>Propionibacteriaceae</taxon>
        <taxon>Desertihabitans</taxon>
    </lineage>
</organism>
<dbReference type="AlphaFoldDB" id="A0A367YZB4"/>
<dbReference type="InterPro" id="IPR036388">
    <property type="entry name" value="WH-like_DNA-bd_sf"/>
</dbReference>
<keyword evidence="6" id="KW-1185">Reference proteome</keyword>
<dbReference type="RefSeq" id="WP_114124939.1">
    <property type="nucleotide sequence ID" value="NZ_QOUI01000001.1"/>
</dbReference>
<dbReference type="InterPro" id="IPR008920">
    <property type="entry name" value="TF_FadR/GntR_C"/>
</dbReference>
<evidence type="ECO:0000259" key="4">
    <source>
        <dbReference type="PROSITE" id="PS50949"/>
    </source>
</evidence>
<dbReference type="Gene3D" id="1.20.120.530">
    <property type="entry name" value="GntR ligand-binding domain-like"/>
    <property type="match status" value="1"/>
</dbReference>
<protein>
    <submittedName>
        <fullName evidence="5">FadR family transcriptional regulator</fullName>
    </submittedName>
</protein>
<dbReference type="InterPro" id="IPR036390">
    <property type="entry name" value="WH_DNA-bd_sf"/>
</dbReference>
<dbReference type="SUPFAM" id="SSF48008">
    <property type="entry name" value="GntR ligand-binding domain-like"/>
    <property type="match status" value="1"/>
</dbReference>
<evidence type="ECO:0000313" key="6">
    <source>
        <dbReference type="Proteomes" id="UP000252770"/>
    </source>
</evidence>
<dbReference type="GO" id="GO:0003700">
    <property type="term" value="F:DNA-binding transcription factor activity"/>
    <property type="evidence" value="ECO:0007669"/>
    <property type="project" value="InterPro"/>
</dbReference>
<dbReference type="SMART" id="SM00345">
    <property type="entry name" value="HTH_GNTR"/>
    <property type="match status" value="1"/>
</dbReference>
<dbReference type="PANTHER" id="PTHR43537:SF44">
    <property type="entry name" value="GNTR FAMILY REGULATORY PROTEIN"/>
    <property type="match status" value="1"/>
</dbReference>
<dbReference type="SMART" id="SM00895">
    <property type="entry name" value="FCD"/>
    <property type="match status" value="1"/>
</dbReference>
<dbReference type="Proteomes" id="UP000252770">
    <property type="component" value="Unassembled WGS sequence"/>
</dbReference>
<keyword evidence="3" id="KW-0804">Transcription</keyword>
<keyword evidence="1" id="KW-0805">Transcription regulation</keyword>
<sequence length="246" mass="27388">MSTTQSTSRSSAASNQRRIQDRIKQYVLDHGLAAGDPMPTEPVLMEVLGVSRNALREAMKALQALGFIDIRHGFGTYVGQPGLDPLRESLTFRMTRSLEGDLAEVRNLLDVRQALEVGFAEEVVGYYRDHPTDELDRLVSVMEAVGAVGGDFLRADLDFHLALYAPLDNPLSTDLLTVFWRAFHEVNPRLPQPDYSQSESAHWHRMLLDALVAGDPMLYMQRMRNHFSGIRARLPADPRADGASAG</sequence>
<dbReference type="PROSITE" id="PS50949">
    <property type="entry name" value="HTH_GNTR"/>
    <property type="match status" value="1"/>
</dbReference>
<dbReference type="PANTHER" id="PTHR43537">
    <property type="entry name" value="TRANSCRIPTIONAL REGULATOR, GNTR FAMILY"/>
    <property type="match status" value="1"/>
</dbReference>
<comment type="caution">
    <text evidence="5">The sequence shown here is derived from an EMBL/GenBank/DDBJ whole genome shotgun (WGS) entry which is preliminary data.</text>
</comment>
<name>A0A367YZB4_9ACTN</name>
<dbReference type="Gene3D" id="1.10.10.10">
    <property type="entry name" value="Winged helix-like DNA-binding domain superfamily/Winged helix DNA-binding domain"/>
    <property type="match status" value="1"/>
</dbReference>